<dbReference type="InterPro" id="IPR000994">
    <property type="entry name" value="Pept_M24"/>
</dbReference>
<dbReference type="Proteomes" id="UP000298805">
    <property type="component" value="Chromosome"/>
</dbReference>
<keyword evidence="8" id="KW-1185">Reference proteome</keyword>
<evidence type="ECO:0000256" key="1">
    <source>
        <dbReference type="ARBA" id="ARBA00022670"/>
    </source>
</evidence>
<keyword evidence="4" id="KW-0482">Metalloprotease</keyword>
<proteinExistence type="inferred from homology"/>
<keyword evidence="2 5" id="KW-0479">Metal-binding</keyword>
<dbReference type="InterPro" id="IPR036005">
    <property type="entry name" value="Creatinase/aminopeptidase-like"/>
</dbReference>
<evidence type="ECO:0000313" key="7">
    <source>
        <dbReference type="EMBL" id="QCI28688.1"/>
    </source>
</evidence>
<evidence type="ECO:0000313" key="8">
    <source>
        <dbReference type="Proteomes" id="UP000298805"/>
    </source>
</evidence>
<reference evidence="7" key="1">
    <citation type="submission" date="2019-06" db="EMBL/GenBank/DDBJ databases">
        <title>A comparative analysis of the Nautiliaceae.</title>
        <authorList>
            <person name="Grosche A."/>
            <person name="Smedile F."/>
            <person name="Vetriani C."/>
        </authorList>
    </citation>
    <scope>NUCLEOTIDE SEQUENCE</scope>
    <source>
        <strain evidence="7">TB6</strain>
    </source>
</reference>
<dbReference type="Gene3D" id="3.40.350.10">
    <property type="entry name" value="Creatinase/prolidase N-terminal domain"/>
    <property type="match status" value="1"/>
</dbReference>
<dbReference type="PROSITE" id="PS00491">
    <property type="entry name" value="PROLINE_PEPTIDASE"/>
    <property type="match status" value="1"/>
</dbReference>
<dbReference type="InterPro" id="IPR001131">
    <property type="entry name" value="Peptidase_M24B_aminopep-P_CS"/>
</dbReference>
<evidence type="ECO:0000256" key="5">
    <source>
        <dbReference type="RuleBase" id="RU000590"/>
    </source>
</evidence>
<dbReference type="Pfam" id="PF00557">
    <property type="entry name" value="Peptidase_M24"/>
    <property type="match status" value="1"/>
</dbReference>
<evidence type="ECO:0000256" key="2">
    <source>
        <dbReference type="ARBA" id="ARBA00022723"/>
    </source>
</evidence>
<dbReference type="EMBL" id="CP027432">
    <property type="protein sequence ID" value="QCI28688.1"/>
    <property type="molecule type" value="Genomic_DNA"/>
</dbReference>
<gene>
    <name evidence="7" type="ORF">C6V80_06815</name>
</gene>
<evidence type="ECO:0000256" key="3">
    <source>
        <dbReference type="ARBA" id="ARBA00022801"/>
    </source>
</evidence>
<comment type="similarity">
    <text evidence="5">Belongs to the peptidase M24B family.</text>
</comment>
<keyword evidence="1" id="KW-0645">Protease</keyword>
<accession>A0ABX5TN87</accession>
<sequence>MMDYILNGENEIYYECGWSSDNAIFLSLSHARYVITDGRYTLDAKEKANAEVIEAKDLLKKAKELILKHKIKKLKIDPTKWNYKDYTSLQKVVNLQNEPNMSHKKRMIKRDDELEIIKEAVRLGALAFEEFKNEIEEGFDEYELSYRFKEKLTLRGRRALSFEPIVAINENAAKPHAEVSEKRLKKGDLLLLDAGIKYKRYCSDRTRTIFVGDNISMSKNQKFSNKEIQKVYDIVRKAQEKALKAVKVGIKAKELDKIAREVIEKEGYGKYFVHSLGHGVGLDIHEWPYINSRNETTIKNGMVFTIEPGIYIPGAFGVRIEDMVMIKDEKPIILSEEI</sequence>
<keyword evidence="3" id="KW-0378">Hydrolase</keyword>
<dbReference type="PANTHER" id="PTHR46112">
    <property type="entry name" value="AMINOPEPTIDASE"/>
    <property type="match status" value="1"/>
</dbReference>
<dbReference type="InterPro" id="IPR029149">
    <property type="entry name" value="Creatin/AminoP/Spt16_N"/>
</dbReference>
<name>A0ABX5TN87_9BACT</name>
<dbReference type="InterPro" id="IPR050659">
    <property type="entry name" value="Peptidase_M24B"/>
</dbReference>
<dbReference type="SUPFAM" id="SSF53092">
    <property type="entry name" value="Creatinase/prolidase N-terminal domain"/>
    <property type="match status" value="1"/>
</dbReference>
<dbReference type="Gene3D" id="3.90.230.10">
    <property type="entry name" value="Creatinase/methionine aminopeptidase superfamily"/>
    <property type="match status" value="1"/>
</dbReference>
<evidence type="ECO:0000259" key="6">
    <source>
        <dbReference type="Pfam" id="PF00557"/>
    </source>
</evidence>
<evidence type="ECO:0000256" key="4">
    <source>
        <dbReference type="ARBA" id="ARBA00023049"/>
    </source>
</evidence>
<dbReference type="PANTHER" id="PTHR46112:SF3">
    <property type="entry name" value="AMINOPEPTIDASE YPDF"/>
    <property type="match status" value="1"/>
</dbReference>
<protein>
    <submittedName>
        <fullName evidence="7">M24 family metallopeptidase</fullName>
    </submittedName>
</protein>
<dbReference type="SUPFAM" id="SSF55920">
    <property type="entry name" value="Creatinase/aminopeptidase"/>
    <property type="match status" value="1"/>
</dbReference>
<feature type="domain" description="Peptidase M24" evidence="6">
    <location>
        <begin position="115"/>
        <end position="327"/>
    </location>
</feature>
<organism evidence="7 8">
    <name type="scientific">Caminibacter pacificus</name>
    <dbReference type="NCBI Taxonomy" id="1424653"/>
    <lineage>
        <taxon>Bacteria</taxon>
        <taxon>Pseudomonadati</taxon>
        <taxon>Campylobacterota</taxon>
        <taxon>Epsilonproteobacteria</taxon>
        <taxon>Nautiliales</taxon>
        <taxon>Nautiliaceae</taxon>
        <taxon>Caminibacter</taxon>
    </lineage>
</organism>